<dbReference type="EMBL" id="BAABGX010000002">
    <property type="protein sequence ID" value="GAA4311431.1"/>
    <property type="molecule type" value="Genomic_DNA"/>
</dbReference>
<evidence type="ECO:0000313" key="2">
    <source>
        <dbReference type="Proteomes" id="UP001501844"/>
    </source>
</evidence>
<protein>
    <submittedName>
        <fullName evidence="1">Uncharacterized protein</fullName>
    </submittedName>
</protein>
<proteinExistence type="predicted"/>
<dbReference type="RefSeq" id="WP_345167859.1">
    <property type="nucleotide sequence ID" value="NZ_BAABGX010000002.1"/>
</dbReference>
<evidence type="ECO:0000313" key="1">
    <source>
        <dbReference type="EMBL" id="GAA4311431.1"/>
    </source>
</evidence>
<name>A0ABP8FUZ0_9BACT</name>
<accession>A0ABP8FUZ0</accession>
<dbReference type="Proteomes" id="UP001501844">
    <property type="component" value="Unassembled WGS sequence"/>
</dbReference>
<organism evidence="1 2">
    <name type="scientific">Nibribacter koreensis</name>
    <dbReference type="NCBI Taxonomy" id="1084519"/>
    <lineage>
        <taxon>Bacteria</taxon>
        <taxon>Pseudomonadati</taxon>
        <taxon>Bacteroidota</taxon>
        <taxon>Cytophagia</taxon>
        <taxon>Cytophagales</taxon>
        <taxon>Hymenobacteraceae</taxon>
        <taxon>Nibribacter</taxon>
    </lineage>
</organism>
<sequence length="210" mass="24426">MQELNFPLEFTFKAPALANHVTVKDVHGQVVFFVKQVHSDVFSESSLLSIDPFLDEALVYKDPSEKEKLYAIRASPSKEFYASFMFTDNDNLLFGHIGRVNWDYLLRAHYNVYDQYLRPVFTIKEAEMMVRMQDTMLSKIPFIGLLTGYFFNPSYYITKADGTHLATVTKEKSFWSSKFTLTKKAPCTPHEQERLLLSVMLLLLQERRRG</sequence>
<gene>
    <name evidence="1" type="ORF">GCM10023183_30100</name>
</gene>
<comment type="caution">
    <text evidence="1">The sequence shown here is derived from an EMBL/GenBank/DDBJ whole genome shotgun (WGS) entry which is preliminary data.</text>
</comment>
<reference evidence="2" key="1">
    <citation type="journal article" date="2019" name="Int. J. Syst. Evol. Microbiol.">
        <title>The Global Catalogue of Microorganisms (GCM) 10K type strain sequencing project: providing services to taxonomists for standard genome sequencing and annotation.</title>
        <authorList>
            <consortium name="The Broad Institute Genomics Platform"/>
            <consortium name="The Broad Institute Genome Sequencing Center for Infectious Disease"/>
            <person name="Wu L."/>
            <person name="Ma J."/>
        </authorList>
    </citation>
    <scope>NUCLEOTIDE SEQUENCE [LARGE SCALE GENOMIC DNA]</scope>
    <source>
        <strain evidence="2">JCM 17917</strain>
    </source>
</reference>
<keyword evidence="2" id="KW-1185">Reference proteome</keyword>